<dbReference type="Proteomes" id="UP000232638">
    <property type="component" value="Plasmid pTs417"/>
</dbReference>
<dbReference type="OrthoDB" id="8555693at2"/>
<dbReference type="PANTHER" id="PTHR47099">
    <property type="entry name" value="METHYLCOBAMIDE:COM METHYLTRANSFERASE MTBA"/>
    <property type="match status" value="1"/>
</dbReference>
<dbReference type="KEGG" id="tsy:THSYN_29260"/>
<sequence length="338" mass="36122">MNSLERIAAAAAFGTPDRVPVVAQVFGHAGVLAGVAVGDYVRDGALLARCQLAALAHYGYDAVFALMDVTVEAEALGARLRWPAERYPSIETYPLRPDRLDFARLATPDPAHAGRMPELLQAARLLRDAVGDEVLVVGCVLGPMTLASQLLGFEAAIYLAIDEPEQFGRLLDFATEVAMRFGVAQIQAGVHLPLVFDPSASPELLPPQFYREFLLPRLARLFGAFKAAGAPLNWLHTAGAAESILPFYPLVGVDIANIDYAVDPERALRALPHTCLDGNLKPLAFVCDTPADIAGASARLLDLFAARGGFILSSGCEIPPEARPENITAMVMAARRVG</sequence>
<evidence type="ECO:0000259" key="1">
    <source>
        <dbReference type="Pfam" id="PF01208"/>
    </source>
</evidence>
<evidence type="ECO:0000313" key="3">
    <source>
        <dbReference type="Proteomes" id="UP000232638"/>
    </source>
</evidence>
<gene>
    <name evidence="2" type="ORF">THSYN_29260</name>
</gene>
<organism evidence="2 3">
    <name type="scientific">Candidatus Thiodictyon syntrophicum</name>
    <dbReference type="NCBI Taxonomy" id="1166950"/>
    <lineage>
        <taxon>Bacteria</taxon>
        <taxon>Pseudomonadati</taxon>
        <taxon>Pseudomonadota</taxon>
        <taxon>Gammaproteobacteria</taxon>
        <taxon>Chromatiales</taxon>
        <taxon>Chromatiaceae</taxon>
        <taxon>Thiodictyon</taxon>
    </lineage>
</organism>
<dbReference type="RefSeq" id="WP_100922684.1">
    <property type="nucleotide sequence ID" value="NZ_CP020371.1"/>
</dbReference>
<dbReference type="PANTHER" id="PTHR47099:SF1">
    <property type="entry name" value="METHYLCOBAMIDE:COM METHYLTRANSFERASE MTBA"/>
    <property type="match status" value="1"/>
</dbReference>
<proteinExistence type="predicted"/>
<keyword evidence="3" id="KW-1185">Reference proteome</keyword>
<dbReference type="CDD" id="cd03465">
    <property type="entry name" value="URO-D_like"/>
    <property type="match status" value="1"/>
</dbReference>
<protein>
    <submittedName>
        <fullName evidence="2">Uroporphyrinogen decarboxylase</fullName>
    </submittedName>
</protein>
<geneLocation type="plasmid" evidence="3">
    <name>pts417</name>
</geneLocation>
<accession>A0A2K8UHR1</accession>
<dbReference type="EMBL" id="CP020371">
    <property type="protein sequence ID" value="AUB85029.1"/>
    <property type="molecule type" value="Genomic_DNA"/>
</dbReference>
<keyword evidence="2" id="KW-0614">Plasmid</keyword>
<dbReference type="InterPro" id="IPR052024">
    <property type="entry name" value="Methanogen_methyltrans"/>
</dbReference>
<feature type="domain" description="Uroporphyrinogen decarboxylase (URO-D)" evidence="1">
    <location>
        <begin position="4"/>
        <end position="336"/>
    </location>
</feature>
<dbReference type="AlphaFoldDB" id="A0A2K8UHR1"/>
<dbReference type="InterPro" id="IPR000257">
    <property type="entry name" value="Uroporphyrinogen_deCOase"/>
</dbReference>
<dbReference type="GO" id="GO:0004853">
    <property type="term" value="F:uroporphyrinogen decarboxylase activity"/>
    <property type="evidence" value="ECO:0007669"/>
    <property type="project" value="InterPro"/>
</dbReference>
<dbReference type="Pfam" id="PF01208">
    <property type="entry name" value="URO-D"/>
    <property type="match status" value="1"/>
</dbReference>
<reference evidence="2 3" key="1">
    <citation type="submission" date="2017-03" db="EMBL/GenBank/DDBJ databases">
        <title>Complete genome sequence of Candidatus 'Thiodictyon syntrophicum' sp. nov. strain Cad16T, a photolithoautotroph purple sulfur bacterium isolated from an alpine meromictic lake.</title>
        <authorList>
            <person name="Luedin S.M."/>
            <person name="Pothier J.F."/>
            <person name="Danza F."/>
            <person name="Storelli N."/>
            <person name="Wittwer M."/>
            <person name="Tonolla M."/>
        </authorList>
    </citation>
    <scope>NUCLEOTIDE SEQUENCE [LARGE SCALE GENOMIC DNA]</scope>
    <source>
        <strain evidence="2 3">Cad16T</strain>
        <plasmid evidence="3">Plasmid pts417</plasmid>
    </source>
</reference>
<dbReference type="Gene3D" id="3.20.20.210">
    <property type="match status" value="1"/>
</dbReference>
<evidence type="ECO:0000313" key="2">
    <source>
        <dbReference type="EMBL" id="AUB85029.1"/>
    </source>
</evidence>
<name>A0A2K8UHR1_9GAMM</name>
<dbReference type="SUPFAM" id="SSF51726">
    <property type="entry name" value="UROD/MetE-like"/>
    <property type="match status" value="1"/>
</dbReference>
<dbReference type="GO" id="GO:0006779">
    <property type="term" value="P:porphyrin-containing compound biosynthetic process"/>
    <property type="evidence" value="ECO:0007669"/>
    <property type="project" value="InterPro"/>
</dbReference>
<dbReference type="InterPro" id="IPR038071">
    <property type="entry name" value="UROD/MetE-like_sf"/>
</dbReference>